<reference evidence="2 3" key="1">
    <citation type="submission" date="2021-11" db="EMBL/GenBank/DDBJ databases">
        <title>Black yeast isolated from Biological Soil Crust.</title>
        <authorList>
            <person name="Kurbessoian T."/>
        </authorList>
    </citation>
    <scope>NUCLEOTIDE SEQUENCE [LARGE SCALE GENOMIC DNA]</scope>
    <source>
        <strain evidence="2 3">CCFEE 5522</strain>
    </source>
</reference>
<accession>A0AAV9JAE0</accession>
<dbReference type="EMBL" id="JAVFHQ010000046">
    <property type="protein sequence ID" value="KAK4541966.1"/>
    <property type="molecule type" value="Genomic_DNA"/>
</dbReference>
<gene>
    <name evidence="2" type="ORF">LTR36_007166</name>
</gene>
<dbReference type="Proteomes" id="UP001324427">
    <property type="component" value="Unassembled WGS sequence"/>
</dbReference>
<dbReference type="AlphaFoldDB" id="A0AAV9JAE0"/>
<keyword evidence="3" id="KW-1185">Reference proteome</keyword>
<organism evidence="2 3">
    <name type="scientific">Oleoguttula mirabilis</name>
    <dbReference type="NCBI Taxonomy" id="1507867"/>
    <lineage>
        <taxon>Eukaryota</taxon>
        <taxon>Fungi</taxon>
        <taxon>Dikarya</taxon>
        <taxon>Ascomycota</taxon>
        <taxon>Pezizomycotina</taxon>
        <taxon>Dothideomycetes</taxon>
        <taxon>Dothideomycetidae</taxon>
        <taxon>Mycosphaerellales</taxon>
        <taxon>Teratosphaeriaceae</taxon>
        <taxon>Oleoguttula</taxon>
    </lineage>
</organism>
<evidence type="ECO:0000313" key="3">
    <source>
        <dbReference type="Proteomes" id="UP001324427"/>
    </source>
</evidence>
<comment type="caution">
    <text evidence="2">The sequence shown here is derived from an EMBL/GenBank/DDBJ whole genome shotgun (WGS) entry which is preliminary data.</text>
</comment>
<feature type="compositionally biased region" description="Basic and acidic residues" evidence="1">
    <location>
        <begin position="12"/>
        <end position="23"/>
    </location>
</feature>
<evidence type="ECO:0000256" key="1">
    <source>
        <dbReference type="SAM" id="MobiDB-lite"/>
    </source>
</evidence>
<proteinExistence type="predicted"/>
<protein>
    <submittedName>
        <fullName evidence="2">Uncharacterized protein</fullName>
    </submittedName>
</protein>
<name>A0AAV9JAE0_9PEZI</name>
<sequence length="192" mass="21543">MARVYMSDDNNEEQKEDTGRKDSQQQLKRGGTSKITMEEFGALFGGYEQENKYMNEKTKRDAVYYGPEYAKAVENLFVGEVQEKKCDEDAGIHRSAPPNLWKTLEHGFTCDSHGSLDETFEADKQRVHDVALIGKHMAMTNAQRAEPFAEEDEATAASVFGETARMVVDASGSPRTLRRVKGGVRRIVNSLK</sequence>
<evidence type="ECO:0000313" key="2">
    <source>
        <dbReference type="EMBL" id="KAK4541966.1"/>
    </source>
</evidence>
<feature type="region of interest" description="Disordered" evidence="1">
    <location>
        <begin position="1"/>
        <end position="34"/>
    </location>
</feature>